<dbReference type="Proteomes" id="UP000291130">
    <property type="component" value="Chromosome"/>
</dbReference>
<dbReference type="EMBL" id="CP035952">
    <property type="protein sequence ID" value="QBF27160.1"/>
    <property type="molecule type" value="Genomic_DNA"/>
</dbReference>
<dbReference type="InterPro" id="IPR048813">
    <property type="entry name" value="GP7-like"/>
</dbReference>
<reference evidence="1 2" key="1">
    <citation type="submission" date="2019-02" db="EMBL/GenBank/DDBJ databases">
        <title>Complete genome sequence of Pseudomonas sp. SNU WT1 isolated from rainbow trout.</title>
        <authorList>
            <person name="Oh W.T."/>
            <person name="Park S.C."/>
        </authorList>
    </citation>
    <scope>NUCLEOTIDE SEQUENCE [LARGE SCALE GENOMIC DNA]</scope>
    <source>
        <strain evidence="1 2">SNU WT1</strain>
    </source>
</reference>
<accession>A0A411MK42</accession>
<organism evidence="1 2">
    <name type="scientific">Pseudomonas tructae</name>
    <dbReference type="NCBI Taxonomy" id="2518644"/>
    <lineage>
        <taxon>Bacteria</taxon>
        <taxon>Pseudomonadati</taxon>
        <taxon>Pseudomonadota</taxon>
        <taxon>Gammaproteobacteria</taxon>
        <taxon>Pseudomonadales</taxon>
        <taxon>Pseudomonadaceae</taxon>
        <taxon>Pseudomonas</taxon>
    </lineage>
</organism>
<proteinExistence type="predicted"/>
<dbReference type="Pfam" id="PF20911">
    <property type="entry name" value="GP7"/>
    <property type="match status" value="1"/>
</dbReference>
<dbReference type="AlphaFoldDB" id="A0A411MK42"/>
<dbReference type="NCBIfam" id="NF045672">
    <property type="entry name" value="MCP_gp7_epsi_15"/>
    <property type="match status" value="1"/>
</dbReference>
<evidence type="ECO:0000313" key="2">
    <source>
        <dbReference type="Proteomes" id="UP000291130"/>
    </source>
</evidence>
<dbReference type="OrthoDB" id="1630256at2"/>
<evidence type="ECO:0000313" key="1">
    <source>
        <dbReference type="EMBL" id="QBF27160.1"/>
    </source>
</evidence>
<name>A0A411MK42_9PSED</name>
<dbReference type="KEGG" id="ptk:EXN22_16220"/>
<protein>
    <recommendedName>
        <fullName evidence="3">Major capsid protein</fullName>
    </recommendedName>
</protein>
<sequence length="334" mass="36324">MATLATNAVTLLDVAKRMNPDGGGIMPIAELLSQDNEMLIDMPWYEGNLPTGSRITTRTGLPDVVFRKLNGGVPKSKSTTAQVDESCGILEGRGEVDKDLALLNGNTASFRLSESKAFIESMNQRMQREVIYGNADATPESFMGMAPRFNTVNAATAQTANNVIDAGGTGSTNTSIWLFGWGENTVHGIYPKGSQAGLVHNDLGEGDAFDSNQNRFRAFMDQYQWKCGIAVKDWRYVVRIANIDVSALTKNASAGADIIDLMTQGLELIQSLTGVTPAFYVDRRIRSFLRRQTVNKVASGTLMYDNVAGKPALMFGEVPVRRVDAILNTEARVV</sequence>
<evidence type="ECO:0008006" key="3">
    <source>
        <dbReference type="Google" id="ProtNLM"/>
    </source>
</evidence>
<dbReference type="RefSeq" id="WP_130265022.1">
    <property type="nucleotide sequence ID" value="NZ_CP035952.1"/>
</dbReference>
<keyword evidence="2" id="KW-1185">Reference proteome</keyword>
<gene>
    <name evidence="1" type="ORF">EXN22_16220</name>
</gene>